<gene>
    <name evidence="4" type="ORF">PAPYR_5761</name>
</gene>
<reference evidence="4" key="1">
    <citation type="journal article" date="2022" name="bioRxiv">
        <title>Genomics of Preaxostyla Flagellates Illuminates Evolutionary Transitions and the Path Towards Mitochondrial Loss.</title>
        <authorList>
            <person name="Novak L.V.F."/>
            <person name="Treitli S.C."/>
            <person name="Pyrih J."/>
            <person name="Halakuc P."/>
            <person name="Pipaliya S.V."/>
            <person name="Vacek V."/>
            <person name="Brzon O."/>
            <person name="Soukal P."/>
            <person name="Eme L."/>
            <person name="Dacks J.B."/>
            <person name="Karnkowska A."/>
            <person name="Elias M."/>
            <person name="Hampl V."/>
        </authorList>
    </citation>
    <scope>NUCLEOTIDE SEQUENCE</scope>
    <source>
        <strain evidence="4">RCP-MX</strain>
    </source>
</reference>
<feature type="transmembrane region" description="Helical" evidence="2">
    <location>
        <begin position="161"/>
        <end position="182"/>
    </location>
</feature>
<feature type="domain" description="F-box" evidence="3">
    <location>
        <begin position="1"/>
        <end position="46"/>
    </location>
</feature>
<feature type="transmembrane region" description="Helical" evidence="2">
    <location>
        <begin position="355"/>
        <end position="379"/>
    </location>
</feature>
<comment type="caution">
    <text evidence="4">The sequence shown here is derived from an EMBL/GenBank/DDBJ whole genome shotgun (WGS) entry which is preliminary data.</text>
</comment>
<feature type="transmembrane region" description="Helical" evidence="2">
    <location>
        <begin position="189"/>
        <end position="210"/>
    </location>
</feature>
<dbReference type="InterPro" id="IPR001810">
    <property type="entry name" value="F-box_dom"/>
</dbReference>
<dbReference type="InterPro" id="IPR036047">
    <property type="entry name" value="F-box-like_dom_sf"/>
</dbReference>
<evidence type="ECO:0000259" key="3">
    <source>
        <dbReference type="PROSITE" id="PS50181"/>
    </source>
</evidence>
<name>A0ABQ8UH32_9EUKA</name>
<protein>
    <recommendedName>
        <fullName evidence="3">F-box domain-containing protein</fullName>
    </recommendedName>
</protein>
<feature type="region of interest" description="Disordered" evidence="1">
    <location>
        <begin position="433"/>
        <end position="465"/>
    </location>
</feature>
<keyword evidence="2" id="KW-0812">Transmembrane</keyword>
<evidence type="ECO:0000313" key="5">
    <source>
        <dbReference type="Proteomes" id="UP001141327"/>
    </source>
</evidence>
<dbReference type="Proteomes" id="UP001141327">
    <property type="component" value="Unassembled WGS sequence"/>
</dbReference>
<evidence type="ECO:0000256" key="2">
    <source>
        <dbReference type="SAM" id="Phobius"/>
    </source>
</evidence>
<keyword evidence="2" id="KW-1133">Transmembrane helix</keyword>
<feature type="transmembrane region" description="Helical" evidence="2">
    <location>
        <begin position="264"/>
        <end position="285"/>
    </location>
</feature>
<feature type="transmembrane region" description="Helical" evidence="2">
    <location>
        <begin position="230"/>
        <end position="252"/>
    </location>
</feature>
<organism evidence="4 5">
    <name type="scientific">Paratrimastix pyriformis</name>
    <dbReference type="NCBI Taxonomy" id="342808"/>
    <lineage>
        <taxon>Eukaryota</taxon>
        <taxon>Metamonada</taxon>
        <taxon>Preaxostyla</taxon>
        <taxon>Paratrimastigidae</taxon>
        <taxon>Paratrimastix</taxon>
    </lineage>
</organism>
<proteinExistence type="predicted"/>
<dbReference type="Pfam" id="PF12937">
    <property type="entry name" value="F-box-like"/>
    <property type="match status" value="1"/>
</dbReference>
<dbReference type="EMBL" id="JAPMOS010000028">
    <property type="protein sequence ID" value="KAJ4458560.1"/>
    <property type="molecule type" value="Genomic_DNA"/>
</dbReference>
<accession>A0ABQ8UH32</accession>
<feature type="transmembrane region" description="Helical" evidence="2">
    <location>
        <begin position="329"/>
        <end position="349"/>
    </location>
</feature>
<feature type="transmembrane region" description="Helical" evidence="2">
    <location>
        <begin position="297"/>
        <end position="317"/>
    </location>
</feature>
<keyword evidence="5" id="KW-1185">Reference proteome</keyword>
<dbReference type="SUPFAM" id="SSF81383">
    <property type="entry name" value="F-box domain"/>
    <property type="match status" value="1"/>
</dbReference>
<evidence type="ECO:0000256" key="1">
    <source>
        <dbReference type="SAM" id="MobiDB-lite"/>
    </source>
</evidence>
<feature type="transmembrane region" description="Helical" evidence="2">
    <location>
        <begin position="122"/>
        <end position="149"/>
    </location>
</feature>
<dbReference type="PROSITE" id="PS50181">
    <property type="entry name" value="FBOX"/>
    <property type="match status" value="1"/>
</dbReference>
<feature type="region of interest" description="Disordered" evidence="1">
    <location>
        <begin position="394"/>
        <end position="419"/>
    </location>
</feature>
<evidence type="ECO:0000313" key="4">
    <source>
        <dbReference type="EMBL" id="KAJ4458560.1"/>
    </source>
</evidence>
<keyword evidence="2" id="KW-0472">Membrane</keyword>
<dbReference type="Gene3D" id="1.20.1280.50">
    <property type="match status" value="1"/>
</dbReference>
<sequence>MEQLPDEVVQLIFHHLHSGSALVAGSLTSRKFRGALWSSDPLWQEAFDHEFGSGARDAVLLHGTTRKIRRKSNQSHSDNIVWRQKYAEHKAFLKEVEKDRSRRFAKAVKEKRKLYGPQPEHWLNLIAWGFLSPIFNFVAIPLLVVLIILRAENIITWSLHAVLAPADFLFLCGFCLFGFFILSDRHVPFILFCVTAIFPVASATVHWAAARADWIVASGGALQSPDTPGGLNWFYIFTPAMVMALMVVGASAKYIYRGRHSSDFFPAFFIGGLAPLLAVAFLVLLAYKLQWGGPGFLFTYTFIPLWLVPVGIEMFFIKFGHVKRHPIRFLLLNLGIPVPIAVTLVLVALRLDWGLVHICFVAIPTLCWPPLLCVSGWGVGHWFGRIRRQIHQTGPGSLTKAEQQSVAPGSSPNPNYHTSSRIEDDLVQTYGCFIHPPPPPQDPADSPHPTKSGPRKLAREDFPDDLSDLDRSIEERIEQIDRVVNQLGDLAQIADQTDRLDRIEAHIGARDMVME</sequence>